<gene>
    <name evidence="2" type="ORF">QBC37DRAFT_448783</name>
</gene>
<dbReference type="EMBL" id="MU858183">
    <property type="protein sequence ID" value="KAK4210138.1"/>
    <property type="molecule type" value="Genomic_DNA"/>
</dbReference>
<dbReference type="InterPro" id="IPR008271">
    <property type="entry name" value="Ser/Thr_kinase_AS"/>
</dbReference>
<dbReference type="SUPFAM" id="SSF56112">
    <property type="entry name" value="Protein kinase-like (PK-like)"/>
    <property type="match status" value="1"/>
</dbReference>
<accession>A0AAN6Y052</accession>
<dbReference type="PANTHER" id="PTHR44329">
    <property type="entry name" value="SERINE/THREONINE-PROTEIN KINASE TNNI3K-RELATED"/>
    <property type="match status" value="1"/>
</dbReference>
<keyword evidence="2" id="KW-0808">Transferase</keyword>
<name>A0AAN6Y052_9PEZI</name>
<dbReference type="InterPro" id="IPR011009">
    <property type="entry name" value="Kinase-like_dom_sf"/>
</dbReference>
<keyword evidence="2" id="KW-0418">Kinase</keyword>
<reference evidence="2" key="2">
    <citation type="submission" date="2023-05" db="EMBL/GenBank/DDBJ databases">
        <authorList>
            <consortium name="Lawrence Berkeley National Laboratory"/>
            <person name="Steindorff A."/>
            <person name="Hensen N."/>
            <person name="Bonometti L."/>
            <person name="Westerberg I."/>
            <person name="Brannstrom I.O."/>
            <person name="Guillou S."/>
            <person name="Cros-Aarteil S."/>
            <person name="Calhoun S."/>
            <person name="Haridas S."/>
            <person name="Kuo A."/>
            <person name="Mondo S."/>
            <person name="Pangilinan J."/>
            <person name="Riley R."/>
            <person name="Labutti K."/>
            <person name="Andreopoulos B."/>
            <person name="Lipzen A."/>
            <person name="Chen C."/>
            <person name="Yanf M."/>
            <person name="Daum C."/>
            <person name="Ng V."/>
            <person name="Clum A."/>
            <person name="Ohm R."/>
            <person name="Martin F."/>
            <person name="Silar P."/>
            <person name="Natvig D."/>
            <person name="Lalanne C."/>
            <person name="Gautier V."/>
            <person name="Ament-Velasquez S.L."/>
            <person name="Kruys A."/>
            <person name="Hutchinson M.I."/>
            <person name="Powell A.J."/>
            <person name="Barry K."/>
            <person name="Miller A.N."/>
            <person name="Grigoriev I.V."/>
            <person name="Debuchy R."/>
            <person name="Gladieux P."/>
            <person name="Thoren M.H."/>
            <person name="Johannesson H."/>
        </authorList>
    </citation>
    <scope>NUCLEOTIDE SEQUENCE</scope>
    <source>
        <strain evidence="2">PSN293</strain>
    </source>
</reference>
<organism evidence="2 3">
    <name type="scientific">Rhypophila decipiens</name>
    <dbReference type="NCBI Taxonomy" id="261697"/>
    <lineage>
        <taxon>Eukaryota</taxon>
        <taxon>Fungi</taxon>
        <taxon>Dikarya</taxon>
        <taxon>Ascomycota</taxon>
        <taxon>Pezizomycotina</taxon>
        <taxon>Sordariomycetes</taxon>
        <taxon>Sordariomycetidae</taxon>
        <taxon>Sordariales</taxon>
        <taxon>Naviculisporaceae</taxon>
        <taxon>Rhypophila</taxon>
    </lineage>
</organism>
<evidence type="ECO:0000313" key="2">
    <source>
        <dbReference type="EMBL" id="KAK4210138.1"/>
    </source>
</evidence>
<dbReference type="Gene3D" id="1.10.510.10">
    <property type="entry name" value="Transferase(Phosphotransferase) domain 1"/>
    <property type="match status" value="1"/>
</dbReference>
<dbReference type="PROSITE" id="PS50011">
    <property type="entry name" value="PROTEIN_KINASE_DOM"/>
    <property type="match status" value="1"/>
</dbReference>
<dbReference type="InterPro" id="IPR000719">
    <property type="entry name" value="Prot_kinase_dom"/>
</dbReference>
<dbReference type="InterPro" id="IPR051681">
    <property type="entry name" value="Ser/Thr_Kinases-Pseudokinases"/>
</dbReference>
<feature type="domain" description="Protein kinase" evidence="1">
    <location>
        <begin position="46"/>
        <end position="373"/>
    </location>
</feature>
<dbReference type="PROSITE" id="PS00108">
    <property type="entry name" value="PROTEIN_KINASE_ST"/>
    <property type="match status" value="1"/>
</dbReference>
<dbReference type="Pfam" id="PF00069">
    <property type="entry name" value="Pkinase"/>
    <property type="match status" value="1"/>
</dbReference>
<evidence type="ECO:0000259" key="1">
    <source>
        <dbReference type="PROSITE" id="PS50011"/>
    </source>
</evidence>
<dbReference type="AlphaFoldDB" id="A0AAN6Y052"/>
<keyword evidence="3" id="KW-1185">Reference proteome</keyword>
<dbReference type="GO" id="GO:0005524">
    <property type="term" value="F:ATP binding"/>
    <property type="evidence" value="ECO:0007669"/>
    <property type="project" value="InterPro"/>
</dbReference>
<dbReference type="GO" id="GO:0004674">
    <property type="term" value="F:protein serine/threonine kinase activity"/>
    <property type="evidence" value="ECO:0007669"/>
    <property type="project" value="TreeGrafter"/>
</dbReference>
<evidence type="ECO:0000313" key="3">
    <source>
        <dbReference type="Proteomes" id="UP001301769"/>
    </source>
</evidence>
<dbReference type="Proteomes" id="UP001301769">
    <property type="component" value="Unassembled WGS sequence"/>
</dbReference>
<proteinExistence type="predicted"/>
<sequence length="402" mass="44821">MPINASFTLESTIGQSLFPIRRGQQTEFAFWDAVQHSSLLSQFSKLQFKRRLGEGATFLVDLFEDPDDDASETDNETHPFVAVKTAKVPVGYDGTGGTMKEVDLYSLLLEIQVLQHDPLVSHPNIIDILGMDWTISETGVQVPRVVVEYATYGTLNAFLHDHGKGVGLTTRLEIWSDISMGLEMLHRCQLVHGDMKLLNILVFRDSGTGRGVVAKLSDFGGTLTDFDLEPEQIYRGSNGYRAPELTNHLSMGLAELQKCDIFALGLCFWEILDNGEPYYKSTTGCFGSLSEGRFLDSDLNCLLSPLSGRITNPIQPHPKESIILKHSREFQLAPNLFQVPISSVVNHLLRQMLQPNPRQRVAAGTVIVKLERLMGRNSLNMLTDNGLFVNPLRRSKLPTYVS</sequence>
<protein>
    <submittedName>
        <fullName evidence="2">Kinase-like domain-containing protein</fullName>
    </submittedName>
</protein>
<dbReference type="SMART" id="SM00220">
    <property type="entry name" value="S_TKc"/>
    <property type="match status" value="1"/>
</dbReference>
<dbReference type="CDD" id="cd00180">
    <property type="entry name" value="PKc"/>
    <property type="match status" value="1"/>
</dbReference>
<reference evidence="2" key="1">
    <citation type="journal article" date="2023" name="Mol. Phylogenet. Evol.">
        <title>Genome-scale phylogeny and comparative genomics of the fungal order Sordariales.</title>
        <authorList>
            <person name="Hensen N."/>
            <person name="Bonometti L."/>
            <person name="Westerberg I."/>
            <person name="Brannstrom I.O."/>
            <person name="Guillou S."/>
            <person name="Cros-Aarteil S."/>
            <person name="Calhoun S."/>
            <person name="Haridas S."/>
            <person name="Kuo A."/>
            <person name="Mondo S."/>
            <person name="Pangilinan J."/>
            <person name="Riley R."/>
            <person name="LaButti K."/>
            <person name="Andreopoulos B."/>
            <person name="Lipzen A."/>
            <person name="Chen C."/>
            <person name="Yan M."/>
            <person name="Daum C."/>
            <person name="Ng V."/>
            <person name="Clum A."/>
            <person name="Steindorff A."/>
            <person name="Ohm R.A."/>
            <person name="Martin F."/>
            <person name="Silar P."/>
            <person name="Natvig D.O."/>
            <person name="Lalanne C."/>
            <person name="Gautier V."/>
            <person name="Ament-Velasquez S.L."/>
            <person name="Kruys A."/>
            <person name="Hutchinson M.I."/>
            <person name="Powell A.J."/>
            <person name="Barry K."/>
            <person name="Miller A.N."/>
            <person name="Grigoriev I.V."/>
            <person name="Debuchy R."/>
            <person name="Gladieux P."/>
            <person name="Hiltunen Thoren M."/>
            <person name="Johannesson H."/>
        </authorList>
    </citation>
    <scope>NUCLEOTIDE SEQUENCE</scope>
    <source>
        <strain evidence="2">PSN293</strain>
    </source>
</reference>
<comment type="caution">
    <text evidence="2">The sequence shown here is derived from an EMBL/GenBank/DDBJ whole genome shotgun (WGS) entry which is preliminary data.</text>
</comment>